<protein>
    <submittedName>
        <fullName evidence="1">Uncharacterized protein</fullName>
    </submittedName>
</protein>
<dbReference type="Proteomes" id="UP000887116">
    <property type="component" value="Unassembled WGS sequence"/>
</dbReference>
<dbReference type="PANTHER" id="PTHR43975:SF2">
    <property type="entry name" value="EG:BACR7A4.14 PROTEIN-RELATED"/>
    <property type="match status" value="1"/>
</dbReference>
<gene>
    <name evidence="1" type="ORF">TNCT_311781</name>
</gene>
<proteinExistence type="predicted"/>
<reference evidence="1" key="1">
    <citation type="submission" date="2020-07" db="EMBL/GenBank/DDBJ databases">
        <title>Multicomponent nature underlies the extraordinary mechanical properties of spider dragline silk.</title>
        <authorList>
            <person name="Kono N."/>
            <person name="Nakamura H."/>
            <person name="Mori M."/>
            <person name="Yoshida Y."/>
            <person name="Ohtoshi R."/>
            <person name="Malay A.D."/>
            <person name="Moran D.A.P."/>
            <person name="Tomita M."/>
            <person name="Numata K."/>
            <person name="Arakawa K."/>
        </authorList>
    </citation>
    <scope>NUCLEOTIDE SEQUENCE</scope>
</reference>
<dbReference type="InterPro" id="IPR002347">
    <property type="entry name" value="SDR_fam"/>
</dbReference>
<sequence>MKLAGKVALITGASSGIGAGTAELFASLGCKLCLTGRNSQNLDKVIENLIADVVHQAVNICSYVLLSEVNSISAKSNPF</sequence>
<dbReference type="Gene3D" id="3.40.50.720">
    <property type="entry name" value="NAD(P)-binding Rossmann-like Domain"/>
    <property type="match status" value="1"/>
</dbReference>
<accession>A0A8X6GZE1</accession>
<name>A0A8X6GZE1_TRICU</name>
<dbReference type="SUPFAM" id="SSF51735">
    <property type="entry name" value="NAD(P)-binding Rossmann-fold domains"/>
    <property type="match status" value="1"/>
</dbReference>
<comment type="caution">
    <text evidence="1">The sequence shown here is derived from an EMBL/GenBank/DDBJ whole genome shotgun (WGS) entry which is preliminary data.</text>
</comment>
<dbReference type="Pfam" id="PF00106">
    <property type="entry name" value="adh_short"/>
    <property type="match status" value="1"/>
</dbReference>
<dbReference type="EMBL" id="BMAO01001901">
    <property type="protein sequence ID" value="GFQ76824.1"/>
    <property type="molecule type" value="Genomic_DNA"/>
</dbReference>
<evidence type="ECO:0000313" key="1">
    <source>
        <dbReference type="EMBL" id="GFQ76824.1"/>
    </source>
</evidence>
<dbReference type="InterPro" id="IPR036291">
    <property type="entry name" value="NAD(P)-bd_dom_sf"/>
</dbReference>
<dbReference type="PANTHER" id="PTHR43975">
    <property type="entry name" value="ZGC:101858"/>
    <property type="match status" value="1"/>
</dbReference>
<evidence type="ECO:0000313" key="2">
    <source>
        <dbReference type="Proteomes" id="UP000887116"/>
    </source>
</evidence>
<dbReference type="AlphaFoldDB" id="A0A8X6GZE1"/>
<keyword evidence="2" id="KW-1185">Reference proteome</keyword>
<organism evidence="1 2">
    <name type="scientific">Trichonephila clavata</name>
    <name type="common">Joro spider</name>
    <name type="synonym">Nephila clavata</name>
    <dbReference type="NCBI Taxonomy" id="2740835"/>
    <lineage>
        <taxon>Eukaryota</taxon>
        <taxon>Metazoa</taxon>
        <taxon>Ecdysozoa</taxon>
        <taxon>Arthropoda</taxon>
        <taxon>Chelicerata</taxon>
        <taxon>Arachnida</taxon>
        <taxon>Araneae</taxon>
        <taxon>Araneomorphae</taxon>
        <taxon>Entelegynae</taxon>
        <taxon>Araneoidea</taxon>
        <taxon>Nephilidae</taxon>
        <taxon>Trichonephila</taxon>
    </lineage>
</organism>